<dbReference type="SUPFAM" id="SSF48452">
    <property type="entry name" value="TPR-like"/>
    <property type="match status" value="1"/>
</dbReference>
<protein>
    <recommendedName>
        <fullName evidence="3">DUF2225 domain-containing protein</fullName>
    </recommendedName>
</protein>
<gene>
    <name evidence="1" type="primary">txxe 131</name>
    <name evidence="1" type="ORF">TXXE_00890</name>
</gene>
<dbReference type="InterPro" id="IPR018708">
    <property type="entry name" value="DUF2225"/>
</dbReference>
<evidence type="ECO:0000313" key="2">
    <source>
        <dbReference type="Proteomes" id="UP000681526"/>
    </source>
</evidence>
<dbReference type="Proteomes" id="UP000681526">
    <property type="component" value="Unassembled WGS sequence"/>
</dbReference>
<sequence>MIDPLFQVKVQCPCCENTFSSSRVRPGFRKATRTDSDFCSHYRDEVNPDFYVVRVCPNCGYASTENSLQELAPKQKELYKNRIGKSWVRRDYGGQRTWEEALDCYKLALLCAQTVGDKDRVIAGLLHHIAWMYRLRDNQEQERRFLRYALEAYIRVYELEGVNINNARLMYLIGELYRRLDEPYEAVRWFARVVNDKRIMDAGMIKASREAWQNIRQEMLEKKMELPDEVELL</sequence>
<keyword evidence="2" id="KW-1185">Reference proteome</keyword>
<evidence type="ECO:0000313" key="1">
    <source>
        <dbReference type="EMBL" id="CAG5076716.1"/>
    </source>
</evidence>
<organism evidence="1 2">
    <name type="scientific">Thermobacillus xylanilyticus</name>
    <dbReference type="NCBI Taxonomy" id="76633"/>
    <lineage>
        <taxon>Bacteria</taxon>
        <taxon>Bacillati</taxon>
        <taxon>Bacillota</taxon>
        <taxon>Bacilli</taxon>
        <taxon>Bacillales</taxon>
        <taxon>Paenibacillaceae</taxon>
        <taxon>Thermobacillus</taxon>
    </lineage>
</organism>
<dbReference type="RefSeq" id="WP_213483088.1">
    <property type="nucleotide sequence ID" value="NZ_CAJRAY010000002.1"/>
</dbReference>
<dbReference type="Gene3D" id="1.25.40.10">
    <property type="entry name" value="Tetratricopeptide repeat domain"/>
    <property type="match status" value="1"/>
</dbReference>
<name>A0ABM8V076_THEXY</name>
<dbReference type="EMBL" id="CAJRAY010000002">
    <property type="protein sequence ID" value="CAG5076716.1"/>
    <property type="molecule type" value="Genomic_DNA"/>
</dbReference>
<proteinExistence type="predicted"/>
<comment type="caution">
    <text evidence="1">The sequence shown here is derived from an EMBL/GenBank/DDBJ whole genome shotgun (WGS) entry which is preliminary data.</text>
</comment>
<accession>A0ABM8V076</accession>
<dbReference type="Pfam" id="PF09986">
    <property type="entry name" value="DUF2225"/>
    <property type="match status" value="1"/>
</dbReference>
<evidence type="ECO:0008006" key="3">
    <source>
        <dbReference type="Google" id="ProtNLM"/>
    </source>
</evidence>
<dbReference type="InterPro" id="IPR011990">
    <property type="entry name" value="TPR-like_helical_dom_sf"/>
</dbReference>
<reference evidence="1 2" key="1">
    <citation type="submission" date="2021-04" db="EMBL/GenBank/DDBJ databases">
        <authorList>
            <person name="Rakotoarivonina H."/>
        </authorList>
    </citation>
    <scope>NUCLEOTIDE SEQUENCE [LARGE SCALE GENOMIC DNA]</scope>
    <source>
        <strain evidence="1 2">XE</strain>
    </source>
</reference>